<keyword evidence="3" id="KW-1185">Reference proteome</keyword>
<dbReference type="Proteomes" id="UP001469553">
    <property type="component" value="Unassembled WGS sequence"/>
</dbReference>
<evidence type="ECO:0000256" key="1">
    <source>
        <dbReference type="SAM" id="MobiDB-lite"/>
    </source>
</evidence>
<sequence length="160" mass="17063">MSFMNLKLARRPRSVSSPSHDSCAQRVHDMFMFLPLLPNCYTYQAVIPTPSSHALSRLFRALTAVFLHLMEHLGTSSQTAGIAAADADSAADVDGSDGAGGRMERTVPSEHQDRTSNQQQQTSSAPSGVLGSTMLLKETSAISCSPSVGSEQVNLHSLAM</sequence>
<accession>A0ABV0Y527</accession>
<feature type="compositionally biased region" description="Polar residues" evidence="1">
    <location>
        <begin position="115"/>
        <end position="126"/>
    </location>
</feature>
<protein>
    <submittedName>
        <fullName evidence="2">Uncharacterized protein</fullName>
    </submittedName>
</protein>
<gene>
    <name evidence="2" type="ORF">AMECASPLE_027561</name>
</gene>
<evidence type="ECO:0000313" key="2">
    <source>
        <dbReference type="EMBL" id="MEQ2288893.1"/>
    </source>
</evidence>
<reference evidence="2 3" key="1">
    <citation type="submission" date="2021-06" db="EMBL/GenBank/DDBJ databases">
        <authorList>
            <person name="Palmer J.M."/>
        </authorList>
    </citation>
    <scope>NUCLEOTIDE SEQUENCE [LARGE SCALE GENOMIC DNA]</scope>
    <source>
        <strain evidence="2 3">AS_MEX2019</strain>
        <tissue evidence="2">Muscle</tissue>
    </source>
</reference>
<feature type="region of interest" description="Disordered" evidence="1">
    <location>
        <begin position="86"/>
        <end position="129"/>
    </location>
</feature>
<comment type="caution">
    <text evidence="2">The sequence shown here is derived from an EMBL/GenBank/DDBJ whole genome shotgun (WGS) entry which is preliminary data.</text>
</comment>
<feature type="region of interest" description="Disordered" evidence="1">
    <location>
        <begin position="1"/>
        <end position="20"/>
    </location>
</feature>
<dbReference type="EMBL" id="JAHRIP010021740">
    <property type="protein sequence ID" value="MEQ2288893.1"/>
    <property type="molecule type" value="Genomic_DNA"/>
</dbReference>
<feature type="compositionally biased region" description="Basic and acidic residues" evidence="1">
    <location>
        <begin position="102"/>
        <end position="114"/>
    </location>
</feature>
<evidence type="ECO:0000313" key="3">
    <source>
        <dbReference type="Proteomes" id="UP001469553"/>
    </source>
</evidence>
<proteinExistence type="predicted"/>
<name>A0ABV0Y527_9TELE</name>
<organism evidence="2 3">
    <name type="scientific">Ameca splendens</name>
    <dbReference type="NCBI Taxonomy" id="208324"/>
    <lineage>
        <taxon>Eukaryota</taxon>
        <taxon>Metazoa</taxon>
        <taxon>Chordata</taxon>
        <taxon>Craniata</taxon>
        <taxon>Vertebrata</taxon>
        <taxon>Euteleostomi</taxon>
        <taxon>Actinopterygii</taxon>
        <taxon>Neopterygii</taxon>
        <taxon>Teleostei</taxon>
        <taxon>Neoteleostei</taxon>
        <taxon>Acanthomorphata</taxon>
        <taxon>Ovalentaria</taxon>
        <taxon>Atherinomorphae</taxon>
        <taxon>Cyprinodontiformes</taxon>
        <taxon>Goodeidae</taxon>
        <taxon>Ameca</taxon>
    </lineage>
</organism>